<dbReference type="InterPro" id="IPR002213">
    <property type="entry name" value="UDP_glucos_trans"/>
</dbReference>
<dbReference type="Pfam" id="PF06722">
    <property type="entry name" value="EryCIII-like_C"/>
    <property type="match status" value="1"/>
</dbReference>
<gene>
    <name evidence="2" type="primary">tylN</name>
    <name evidence="3" type="ORF">B7G54_20555</name>
    <name evidence="2" type="ORF">LMG29660_01908</name>
</gene>
<dbReference type="EMBL" id="CADIKG010000003">
    <property type="protein sequence ID" value="CAB3752810.1"/>
    <property type="molecule type" value="Genomic_DNA"/>
</dbReference>
<sequence length="413" mass="42925">MKLVIATYGTEGDTRPLAALGRALIDAGHDVRLLADAATLGAAAALGVPSAPLSGDIRRAIAPDGALADAVRGRGGFNDTSKALAAIANANTATWMREVADASEGCDAILVSGLASFVGLSVAEYRGVPAIGTGMIPITPTAAFASPFLPPGKVPRWLNRASHRFVNALLWQAFRKATNAARASVCGLPLRRHVWSDHPMLYGVSPALLSGPADWPPQVLACGQWRIDADAWAPPPDLSAFLEAGDPPVYIGFGSMAGFDRAAMVEALTRALAGRRALFYPGWSGIDASMLPAQVHVIGDTPHDWLFPRVSMAIHHGGSGTTHSAARAGIPSVVVPFAGDQFFWANRLQRLGVADAPVVGRHVGAAALAPAIAFAERGATKARAMALGACIAQEEGLKQAVSAIERWGQPGAR</sequence>
<evidence type="ECO:0000259" key="1">
    <source>
        <dbReference type="Pfam" id="PF06722"/>
    </source>
</evidence>
<proteinExistence type="predicted"/>
<dbReference type="OrthoDB" id="9805366at2"/>
<accession>A0A1X1PF81</accession>
<feature type="domain" description="Erythromycin biosynthesis protein CIII-like C-terminal" evidence="1">
    <location>
        <begin position="287"/>
        <end position="372"/>
    </location>
</feature>
<reference evidence="3 4" key="1">
    <citation type="submission" date="2017-04" db="EMBL/GenBank/DDBJ databases">
        <title>Burkholderia puraquae sp. nov., a novel Burkholderia cepacia complex species from hospital setting samples.</title>
        <authorList>
            <person name="Martina P."/>
            <person name="Leguizamon M."/>
            <person name="Prieto C."/>
            <person name="Sousa S."/>
            <person name="Montanaro P."/>
            <person name="Draghi W."/>
            <person name="Staembler M."/>
            <person name="Bettiol M."/>
            <person name="Figoli C."/>
            <person name="Palau J."/>
            <person name="Alvarez F."/>
            <person name="Benetti S."/>
            <person name="Anchat E."/>
            <person name="Vescina C."/>
            <person name="Ferreras J."/>
            <person name="Lasch P."/>
            <person name="Lagares A."/>
            <person name="Zorreguieta A."/>
            <person name="Yantorno O."/>
            <person name="Bosch A."/>
        </authorList>
    </citation>
    <scope>NUCLEOTIDE SEQUENCE [LARGE SCALE GENOMIC DNA]</scope>
    <source>
        <strain evidence="3 4">CAMPA 1040</strain>
    </source>
</reference>
<dbReference type="InterPro" id="IPR050426">
    <property type="entry name" value="Glycosyltransferase_28"/>
</dbReference>
<dbReference type="FunFam" id="3.40.50.2000:FF:000009">
    <property type="entry name" value="Sterol 3-beta-glucosyltransferase UGT80A2"/>
    <property type="match status" value="1"/>
</dbReference>
<dbReference type="Proteomes" id="UP000494135">
    <property type="component" value="Unassembled WGS sequence"/>
</dbReference>
<dbReference type="GO" id="GO:0016758">
    <property type="term" value="F:hexosyltransferase activity"/>
    <property type="evidence" value="ECO:0007669"/>
    <property type="project" value="UniProtKB-ARBA"/>
</dbReference>
<dbReference type="Gene3D" id="3.40.50.2000">
    <property type="entry name" value="Glycogen Phosphorylase B"/>
    <property type="match status" value="2"/>
</dbReference>
<dbReference type="EC" id="2.4.1.317" evidence="2"/>
<dbReference type="PANTHER" id="PTHR48050">
    <property type="entry name" value="STEROL 3-BETA-GLUCOSYLTRANSFERASE"/>
    <property type="match status" value="1"/>
</dbReference>
<keyword evidence="3" id="KW-0808">Transferase</keyword>
<evidence type="ECO:0000313" key="2">
    <source>
        <dbReference type="EMBL" id="CAB3752810.1"/>
    </source>
</evidence>
<dbReference type="PANTHER" id="PTHR48050:SF13">
    <property type="entry name" value="STEROL 3-BETA-GLUCOSYLTRANSFERASE UGT80A2"/>
    <property type="match status" value="1"/>
</dbReference>
<protein>
    <submittedName>
        <fullName evidence="2">O-mycaminosyltylonolide 6-deoxyallosyltransferase</fullName>
        <ecNumber evidence="2">2.4.1.317</ecNumber>
    </submittedName>
    <submittedName>
        <fullName evidence="3">UDP-glucose--sterol glucosyltransferase</fullName>
    </submittedName>
</protein>
<dbReference type="RefSeq" id="WP_085040746.1">
    <property type="nucleotide sequence ID" value="NZ_CADIKG010000003.1"/>
</dbReference>
<dbReference type="SUPFAM" id="SSF53756">
    <property type="entry name" value="UDP-Glycosyltransferase/glycogen phosphorylase"/>
    <property type="match status" value="1"/>
</dbReference>
<evidence type="ECO:0000313" key="4">
    <source>
        <dbReference type="Proteomes" id="UP000193146"/>
    </source>
</evidence>
<dbReference type="GO" id="GO:0008194">
    <property type="term" value="F:UDP-glycosyltransferase activity"/>
    <property type="evidence" value="ECO:0007669"/>
    <property type="project" value="InterPro"/>
</dbReference>
<evidence type="ECO:0000313" key="5">
    <source>
        <dbReference type="Proteomes" id="UP000494135"/>
    </source>
</evidence>
<dbReference type="GO" id="GO:0017000">
    <property type="term" value="P:antibiotic biosynthetic process"/>
    <property type="evidence" value="ECO:0007669"/>
    <property type="project" value="UniProtKB-ARBA"/>
</dbReference>
<keyword evidence="2" id="KW-0328">Glycosyltransferase</keyword>
<organism evidence="3 4">
    <name type="scientific">Burkholderia puraquae</name>
    <dbReference type="NCBI Taxonomy" id="1904757"/>
    <lineage>
        <taxon>Bacteria</taxon>
        <taxon>Pseudomonadati</taxon>
        <taxon>Pseudomonadota</taxon>
        <taxon>Betaproteobacteria</taxon>
        <taxon>Burkholderiales</taxon>
        <taxon>Burkholderiaceae</taxon>
        <taxon>Burkholderia</taxon>
        <taxon>Burkholderia cepacia complex</taxon>
    </lineage>
</organism>
<keyword evidence="4" id="KW-1185">Reference proteome</keyword>
<dbReference type="CDD" id="cd03784">
    <property type="entry name" value="GT1_Gtf-like"/>
    <property type="match status" value="1"/>
</dbReference>
<dbReference type="Proteomes" id="UP000193146">
    <property type="component" value="Unassembled WGS sequence"/>
</dbReference>
<dbReference type="AlphaFoldDB" id="A0A1X1PF81"/>
<evidence type="ECO:0000313" key="3">
    <source>
        <dbReference type="EMBL" id="ORT84390.1"/>
    </source>
</evidence>
<dbReference type="InterPro" id="IPR010610">
    <property type="entry name" value="EryCIII-like_C"/>
</dbReference>
<reference evidence="2 5" key="2">
    <citation type="submission" date="2020-04" db="EMBL/GenBank/DDBJ databases">
        <authorList>
            <person name="De Canck E."/>
        </authorList>
    </citation>
    <scope>NUCLEOTIDE SEQUENCE [LARGE SCALE GENOMIC DNA]</scope>
    <source>
        <strain evidence="2 5">LMG 29660</strain>
    </source>
</reference>
<dbReference type="EMBL" id="NBYX01000010">
    <property type="protein sequence ID" value="ORT84390.1"/>
    <property type="molecule type" value="Genomic_DNA"/>
</dbReference>
<name>A0A1X1PF81_9BURK</name>